<dbReference type="RefSeq" id="WP_012590572.1">
    <property type="nucleotide sequence ID" value="NC_011666.1"/>
</dbReference>
<organism evidence="2 3">
    <name type="scientific">Methylocella silvestris (strain DSM 15510 / CIP 108128 / LMG 27833 / NCIMB 13906 / BL2)</name>
    <dbReference type="NCBI Taxonomy" id="395965"/>
    <lineage>
        <taxon>Bacteria</taxon>
        <taxon>Pseudomonadati</taxon>
        <taxon>Pseudomonadota</taxon>
        <taxon>Alphaproteobacteria</taxon>
        <taxon>Hyphomicrobiales</taxon>
        <taxon>Beijerinckiaceae</taxon>
        <taxon>Methylocella</taxon>
    </lineage>
</organism>
<dbReference type="EMBL" id="CP001280">
    <property type="protein sequence ID" value="ACK50502.1"/>
    <property type="molecule type" value="Genomic_DNA"/>
</dbReference>
<dbReference type="PIRSF" id="PIRSF031853">
    <property type="entry name" value="UPC031853"/>
    <property type="match status" value="1"/>
</dbReference>
<accession>B8EI20</accession>
<dbReference type="HOGENOM" id="CLU_047680_0_0_5"/>
<gene>
    <name evidence="2" type="ordered locus">Msil_1552</name>
</gene>
<keyword evidence="3" id="KW-1185">Reference proteome</keyword>
<dbReference type="Pfam" id="PF04471">
    <property type="entry name" value="Mrr_cat"/>
    <property type="match status" value="1"/>
</dbReference>
<dbReference type="PANTHER" id="PTHR30015">
    <property type="entry name" value="MRR RESTRICTION SYSTEM PROTEIN"/>
    <property type="match status" value="1"/>
</dbReference>
<dbReference type="PANTHER" id="PTHR30015:SF7">
    <property type="entry name" value="TYPE IV METHYL-DIRECTED RESTRICTION ENZYME ECOKMRR"/>
    <property type="match status" value="1"/>
</dbReference>
<evidence type="ECO:0000259" key="1">
    <source>
        <dbReference type="Pfam" id="PF04471"/>
    </source>
</evidence>
<dbReference type="InterPro" id="IPR016984">
    <property type="entry name" value="UCP031853"/>
</dbReference>
<dbReference type="InterPro" id="IPR007560">
    <property type="entry name" value="Restrct_endonuc_IV_Mrr"/>
</dbReference>
<dbReference type="OrthoDB" id="9781481at2"/>
<dbReference type="GO" id="GO:0003677">
    <property type="term" value="F:DNA binding"/>
    <property type="evidence" value="ECO:0007669"/>
    <property type="project" value="InterPro"/>
</dbReference>
<evidence type="ECO:0000313" key="2">
    <source>
        <dbReference type="EMBL" id="ACK50502.1"/>
    </source>
</evidence>
<dbReference type="KEGG" id="msl:Msil_1552"/>
<dbReference type="InterPro" id="IPR011335">
    <property type="entry name" value="Restrct_endonuc-II-like"/>
</dbReference>
<dbReference type="eggNOG" id="COG4127">
    <property type="taxonomic scope" value="Bacteria"/>
</dbReference>
<dbReference type="InterPro" id="IPR011856">
    <property type="entry name" value="tRNA_endonuc-like_dom_sf"/>
</dbReference>
<evidence type="ECO:0000313" key="3">
    <source>
        <dbReference type="Proteomes" id="UP000002257"/>
    </source>
</evidence>
<dbReference type="REBASE" id="19447">
    <property type="entry name" value="MsiBL2MrrP"/>
</dbReference>
<name>B8EI20_METSB</name>
<dbReference type="GO" id="GO:0015666">
    <property type="term" value="F:restriction endodeoxyribonuclease activity"/>
    <property type="evidence" value="ECO:0007669"/>
    <property type="project" value="TreeGrafter"/>
</dbReference>
<dbReference type="AlphaFoldDB" id="B8EI20"/>
<reference evidence="2 3" key="1">
    <citation type="journal article" date="2010" name="J. Bacteriol.">
        <title>Complete genome sequence of the aerobic facultative methanotroph Methylocella silvestris BL2.</title>
        <authorList>
            <person name="Chen Y."/>
            <person name="Crombie A."/>
            <person name="Rahman M.T."/>
            <person name="Dedysh S.N."/>
            <person name="Liesack W."/>
            <person name="Stott M.B."/>
            <person name="Alam M."/>
            <person name="Theisen A.R."/>
            <person name="Murrell J.C."/>
            <person name="Dunfield P.F."/>
        </authorList>
    </citation>
    <scope>NUCLEOTIDE SEQUENCE [LARGE SCALE GENOMIC DNA]</scope>
    <source>
        <strain evidence="3">DSM 15510 / CIP 108128 / LMG 27833 / NCIMB 13906 / BL2</strain>
    </source>
</reference>
<dbReference type="InterPro" id="IPR052906">
    <property type="entry name" value="Type_IV_Methyl-Rstrct_Enzyme"/>
</dbReference>
<dbReference type="Gene3D" id="3.40.1350.10">
    <property type="match status" value="1"/>
</dbReference>
<dbReference type="Proteomes" id="UP000002257">
    <property type="component" value="Chromosome"/>
</dbReference>
<dbReference type="SUPFAM" id="SSF52980">
    <property type="entry name" value="Restriction endonuclease-like"/>
    <property type="match status" value="1"/>
</dbReference>
<dbReference type="STRING" id="395965.Msil_1552"/>
<dbReference type="GO" id="GO:0009307">
    <property type="term" value="P:DNA restriction-modification system"/>
    <property type="evidence" value="ECO:0007669"/>
    <property type="project" value="InterPro"/>
</dbReference>
<feature type="domain" description="Restriction endonuclease type IV Mrr" evidence="1">
    <location>
        <begin position="201"/>
        <end position="314"/>
    </location>
</feature>
<protein>
    <recommendedName>
        <fullName evidence="1">Restriction endonuclease type IV Mrr domain-containing protein</fullName>
    </recommendedName>
</protein>
<sequence>MKRLWLVRLGRHGEQEAHALDKCELVLGFNVDDLGTAEDRDAVLRIVQKAFPDEKHKTQLNFAAQLNQFCNTIQKGDLVVVPLKTAAKIAIGEITGPYTPEADGHPMRPVHWLKSDIPRDVFRQDLLYSFGAFMTVCEISRNDALRRVEAILKTGRDPGYKSGVSVPSRTLALPEAPTAEEAEVDLDEIARDQIERRIASAFTGHDFTRLVAEILKVQGYIVNVSTPGPDQGIDIVAGRGGLGFESPRLVVQVKSGNIVADQPTLQALIGAVQDTQADQGLLVCWGGFKKPVEQRRNELFFRIRLWGRVEILDALFEVYDRLPEEFRAELPLQRTWMLVPDDKEASA</sequence>
<proteinExistence type="predicted"/>